<dbReference type="InterPro" id="IPR050330">
    <property type="entry name" value="Bact_OuterMem_StrucFunc"/>
</dbReference>
<dbReference type="Pfam" id="PF00691">
    <property type="entry name" value="OmpA"/>
    <property type="match status" value="1"/>
</dbReference>
<sequence length="698" mass="77985">MSVLPTLKTAETKVFFQKRLTCFGVIFLLFFTSFKADAQLIQWASKVIGFSSERTDPASQGPEYRATQVLGSPSKLPQTGNSKAAWSPAGADTNGDEWIKVSFEKPTKIKQVSIGENYNPGSIIRVFAYDSTDTEHLIHENINDIPKMEGRMWNVVVPQTTYLVYAIKLVMSPSRVPGYNQIDAIGISDMATPYESKINLAKNMPKEIIKENLGKGVNSKSGEVAPIITPDGKTLFFTRDSHEGNIGKKKKQDVWVSKMQSDGTWGEAENIKAPINTEDNNAVTSTSADGKTIYLLNVYAADGSLLPGLSKSKKSLNGWEFPKEVKINDYYNNANFTEFSLAPNNKVLVMTCKRKDTRGGKDLYVSFLNENGTWSKPINMGNDINTVEDESGPFIGADSKTIYFSTSGFPGYGDNDIFLSRRLDSTWTKWSQPENIGPLINTAKWDGFFTIPASGEYAYLSSVERSIGGEDIFRIRLFPSIKPDPVAIISGTVINALDKKPIPADVLLEVINDTTFKDKKDKIVSEFDPETGEYKFVVPLKKNYSLSATKKGFIAVSDNIDLTKDNRFREIRRNISLIPIKEGQTIILNNLFFNQSKYDILPPSYPELNRIIELMKEYPTMQVMIEGHTDGSDDNLMLNLKLSQDRANEVKKYLVEKGGIDANHIQTKGWGPSRPIASNATEETRKKNRRVEFSILKL</sequence>
<dbReference type="CDD" id="cd07185">
    <property type="entry name" value="OmpA_C-like"/>
    <property type="match status" value="1"/>
</dbReference>
<dbReference type="SUPFAM" id="SSF82171">
    <property type="entry name" value="DPP6 N-terminal domain-like"/>
    <property type="match status" value="1"/>
</dbReference>
<keyword evidence="6" id="KW-0969">Cilium</keyword>
<evidence type="ECO:0000256" key="1">
    <source>
        <dbReference type="ARBA" id="ARBA00004370"/>
    </source>
</evidence>
<dbReference type="OrthoDB" id="1490539at2"/>
<organism evidence="6 7">
    <name type="scientific">Emticicia agri</name>
    <dbReference type="NCBI Taxonomy" id="2492393"/>
    <lineage>
        <taxon>Bacteria</taxon>
        <taxon>Pseudomonadati</taxon>
        <taxon>Bacteroidota</taxon>
        <taxon>Cytophagia</taxon>
        <taxon>Cytophagales</taxon>
        <taxon>Leadbetterellaceae</taxon>
        <taxon>Emticicia</taxon>
    </lineage>
</organism>
<dbReference type="PANTHER" id="PTHR30329">
    <property type="entry name" value="STATOR ELEMENT OF FLAGELLAR MOTOR COMPLEX"/>
    <property type="match status" value="1"/>
</dbReference>
<dbReference type="AlphaFoldDB" id="A0A4Q5LTA5"/>
<dbReference type="Pfam" id="PF07676">
    <property type="entry name" value="PD40"/>
    <property type="match status" value="2"/>
</dbReference>
<comment type="subcellular location">
    <subcellularLocation>
        <location evidence="1">Membrane</location>
    </subcellularLocation>
</comment>
<dbReference type="Gene3D" id="3.30.1330.60">
    <property type="entry name" value="OmpA-like domain"/>
    <property type="match status" value="1"/>
</dbReference>
<dbReference type="PROSITE" id="PS01068">
    <property type="entry name" value="OMPA_1"/>
    <property type="match status" value="1"/>
</dbReference>
<keyword evidence="7" id="KW-1185">Reference proteome</keyword>
<dbReference type="CDD" id="cd15482">
    <property type="entry name" value="Sialidase_non-viral"/>
    <property type="match status" value="1"/>
</dbReference>
<protein>
    <submittedName>
        <fullName evidence="6">Flagellar motor protein MotB</fullName>
    </submittedName>
</protein>
<feature type="domain" description="OmpA-like" evidence="5">
    <location>
        <begin position="580"/>
        <end position="698"/>
    </location>
</feature>
<evidence type="ECO:0000256" key="3">
    <source>
        <dbReference type="PROSITE-ProRule" id="PRU00473"/>
    </source>
</evidence>
<dbReference type="SUPFAM" id="SSF103088">
    <property type="entry name" value="OmpA-like"/>
    <property type="match status" value="1"/>
</dbReference>
<comment type="caution">
    <text evidence="6">The sequence shown here is derived from an EMBL/GenBank/DDBJ whole genome shotgun (WGS) entry which is preliminary data.</text>
</comment>
<dbReference type="InterPro" id="IPR006690">
    <property type="entry name" value="OMPA-like_CS"/>
</dbReference>
<dbReference type="InterPro" id="IPR036737">
    <property type="entry name" value="OmpA-like_sf"/>
</dbReference>
<name>A0A4Q5LTA5_9BACT</name>
<dbReference type="GO" id="GO:0009279">
    <property type="term" value="C:cell outer membrane"/>
    <property type="evidence" value="ECO:0007669"/>
    <property type="project" value="InterPro"/>
</dbReference>
<dbReference type="PANTHER" id="PTHR30329:SF21">
    <property type="entry name" value="LIPOPROTEIN YIAD-RELATED"/>
    <property type="match status" value="1"/>
</dbReference>
<dbReference type="InterPro" id="IPR006665">
    <property type="entry name" value="OmpA-like"/>
</dbReference>
<evidence type="ECO:0000313" key="7">
    <source>
        <dbReference type="Proteomes" id="UP000293162"/>
    </source>
</evidence>
<dbReference type="RefSeq" id="WP_130024077.1">
    <property type="nucleotide sequence ID" value="NZ_SEWF01000074.1"/>
</dbReference>
<keyword evidence="6" id="KW-0966">Cell projection</keyword>
<dbReference type="Proteomes" id="UP000293162">
    <property type="component" value="Unassembled WGS sequence"/>
</dbReference>
<reference evidence="6 7" key="1">
    <citation type="submission" date="2019-02" db="EMBL/GenBank/DDBJ databases">
        <title>Bacterial novel species Emticicia sp. 17J42-9 isolated from soil.</title>
        <authorList>
            <person name="Jung H.-Y."/>
        </authorList>
    </citation>
    <scope>NUCLEOTIDE SEQUENCE [LARGE SCALE GENOMIC DNA]</scope>
    <source>
        <strain evidence="6 7">17J42-9</strain>
    </source>
</reference>
<dbReference type="PROSITE" id="PS51123">
    <property type="entry name" value="OMPA_2"/>
    <property type="match status" value="1"/>
</dbReference>
<feature type="region of interest" description="Disordered" evidence="4">
    <location>
        <begin position="70"/>
        <end position="90"/>
    </location>
</feature>
<evidence type="ECO:0000256" key="2">
    <source>
        <dbReference type="ARBA" id="ARBA00023136"/>
    </source>
</evidence>
<proteinExistence type="predicted"/>
<gene>
    <name evidence="6" type="ORF">EWM59_25580</name>
</gene>
<evidence type="ECO:0000256" key="4">
    <source>
        <dbReference type="SAM" id="MobiDB-lite"/>
    </source>
</evidence>
<evidence type="ECO:0000259" key="5">
    <source>
        <dbReference type="PROSITE" id="PS51123"/>
    </source>
</evidence>
<keyword evidence="2 3" id="KW-0472">Membrane</keyword>
<dbReference type="EMBL" id="SEWF01000074">
    <property type="protein sequence ID" value="RYU92745.1"/>
    <property type="molecule type" value="Genomic_DNA"/>
</dbReference>
<feature type="compositionally biased region" description="Polar residues" evidence="4">
    <location>
        <begin position="70"/>
        <end position="84"/>
    </location>
</feature>
<dbReference type="InterPro" id="IPR011659">
    <property type="entry name" value="WD40"/>
</dbReference>
<evidence type="ECO:0000313" key="6">
    <source>
        <dbReference type="EMBL" id="RYU92745.1"/>
    </source>
</evidence>
<dbReference type="Gene3D" id="2.60.40.1120">
    <property type="entry name" value="Carboxypeptidase-like, regulatory domain"/>
    <property type="match status" value="1"/>
</dbReference>
<accession>A0A4Q5LTA5</accession>
<keyword evidence="6" id="KW-0282">Flagellum</keyword>